<evidence type="ECO:0000313" key="6">
    <source>
        <dbReference type="Proteomes" id="UP001165122"/>
    </source>
</evidence>
<comment type="caution">
    <text evidence="5">The sequence shown here is derived from an EMBL/GenBank/DDBJ whole genome shotgun (WGS) entry which is preliminary data.</text>
</comment>
<sequence>MILLRIPDINNIELLTEPLASSIAYNVVKNTLVIDIGAGTSDICLINFKSEIGEIKESKGINFAGNDIDLILEKEYGGGGWRKWKESMIFELIDLVDSSLYSNVILIGGSCHLPGLKSYFSSKKIHSDINPFTSCSIGACIKASVVFGGRSDEDVRREWGDVVGCDLGIGEGEEFVEIIKRLEGCPVKRSLWFTVPSGQNGVTVILSERVDDQIEKIGEFNFLLSKIDSGNGERKVEVFVECKGGGVFVEVYDEWDWEHRVKFGRMRKGDEEGVRKSGREIGLMMLVIFLAGIWLAARIAFNVVIENEVVGEGEGGEEGGGGVEDVKEHEEF</sequence>
<evidence type="ECO:0000313" key="5">
    <source>
        <dbReference type="EMBL" id="GMH52371.1"/>
    </source>
</evidence>
<dbReference type="EMBL" id="BRXW01000417">
    <property type="protein sequence ID" value="GMH52371.1"/>
    <property type="molecule type" value="Genomic_DNA"/>
</dbReference>
<gene>
    <name evidence="5" type="ORF">TrLO_g4400</name>
</gene>
<evidence type="ECO:0000256" key="1">
    <source>
        <dbReference type="ARBA" id="ARBA00022741"/>
    </source>
</evidence>
<evidence type="ECO:0000256" key="4">
    <source>
        <dbReference type="SAM" id="Phobius"/>
    </source>
</evidence>
<evidence type="ECO:0000256" key="3">
    <source>
        <dbReference type="SAM" id="MobiDB-lite"/>
    </source>
</evidence>
<proteinExistence type="predicted"/>
<dbReference type="PANTHER" id="PTHR19375">
    <property type="entry name" value="HEAT SHOCK PROTEIN 70KDA"/>
    <property type="match status" value="1"/>
</dbReference>
<organism evidence="5 6">
    <name type="scientific">Triparma laevis f. longispina</name>
    <dbReference type="NCBI Taxonomy" id="1714387"/>
    <lineage>
        <taxon>Eukaryota</taxon>
        <taxon>Sar</taxon>
        <taxon>Stramenopiles</taxon>
        <taxon>Ochrophyta</taxon>
        <taxon>Bolidophyceae</taxon>
        <taxon>Parmales</taxon>
        <taxon>Triparmaceae</taxon>
        <taxon>Triparma</taxon>
    </lineage>
</organism>
<keyword evidence="2" id="KW-0067">ATP-binding</keyword>
<dbReference type="GO" id="GO:0140662">
    <property type="term" value="F:ATP-dependent protein folding chaperone"/>
    <property type="evidence" value="ECO:0007669"/>
    <property type="project" value="InterPro"/>
</dbReference>
<keyword evidence="6" id="KW-1185">Reference proteome</keyword>
<dbReference type="InterPro" id="IPR013126">
    <property type="entry name" value="Hsp_70_fam"/>
</dbReference>
<dbReference type="OrthoDB" id="10267990at2759"/>
<keyword evidence="4" id="KW-0812">Transmembrane</keyword>
<dbReference type="AlphaFoldDB" id="A0A9W6ZGW4"/>
<dbReference type="InterPro" id="IPR043129">
    <property type="entry name" value="ATPase_NBD"/>
</dbReference>
<protein>
    <submittedName>
        <fullName evidence="5">Uncharacterized protein</fullName>
    </submittedName>
</protein>
<feature type="region of interest" description="Disordered" evidence="3">
    <location>
        <begin position="313"/>
        <end position="332"/>
    </location>
</feature>
<dbReference type="Proteomes" id="UP001165122">
    <property type="component" value="Unassembled WGS sequence"/>
</dbReference>
<dbReference type="Pfam" id="PF00012">
    <property type="entry name" value="HSP70"/>
    <property type="match status" value="1"/>
</dbReference>
<keyword evidence="4" id="KW-1133">Transmembrane helix</keyword>
<keyword evidence="4" id="KW-0472">Membrane</keyword>
<dbReference type="SUPFAM" id="SSF53067">
    <property type="entry name" value="Actin-like ATPase domain"/>
    <property type="match status" value="1"/>
</dbReference>
<name>A0A9W6ZGW4_9STRA</name>
<feature type="transmembrane region" description="Helical" evidence="4">
    <location>
        <begin position="281"/>
        <end position="301"/>
    </location>
</feature>
<keyword evidence="1" id="KW-0547">Nucleotide-binding</keyword>
<dbReference type="Gene3D" id="3.30.420.40">
    <property type="match status" value="1"/>
</dbReference>
<reference evidence="6" key="1">
    <citation type="journal article" date="2023" name="Commun. Biol.">
        <title>Genome analysis of Parmales, the sister group of diatoms, reveals the evolutionary specialization of diatoms from phago-mixotrophs to photoautotrophs.</title>
        <authorList>
            <person name="Ban H."/>
            <person name="Sato S."/>
            <person name="Yoshikawa S."/>
            <person name="Yamada K."/>
            <person name="Nakamura Y."/>
            <person name="Ichinomiya M."/>
            <person name="Sato N."/>
            <person name="Blanc-Mathieu R."/>
            <person name="Endo H."/>
            <person name="Kuwata A."/>
            <person name="Ogata H."/>
        </authorList>
    </citation>
    <scope>NUCLEOTIDE SEQUENCE [LARGE SCALE GENOMIC DNA]</scope>
    <source>
        <strain evidence="6">NIES 3700</strain>
    </source>
</reference>
<accession>A0A9W6ZGW4</accession>
<dbReference type="GO" id="GO:0005524">
    <property type="term" value="F:ATP binding"/>
    <property type="evidence" value="ECO:0007669"/>
    <property type="project" value="UniProtKB-KW"/>
</dbReference>
<evidence type="ECO:0000256" key="2">
    <source>
        <dbReference type="ARBA" id="ARBA00022840"/>
    </source>
</evidence>